<dbReference type="RefSeq" id="WP_014938008.1">
    <property type="nucleotide sequence ID" value="NZ_CP011859.1"/>
</dbReference>
<dbReference type="EMBL" id="CP011859">
    <property type="protein sequence ID" value="AQY21679.1"/>
    <property type="molecule type" value="Genomic_DNA"/>
</dbReference>
<sequence>METLSFVLFILLLISLVRINRLKIYRKIITVVGVLFFGYWIFNKIYPNPVGGSIAIQLVNKHPQTLDFYSLEVLDKGYNIAHLEDIRSEHYRVCHLGMKDTDEFWLVAFSGKKMVYFTQHIVGNKNEDLYIEANNYLNQSAKLSNIAEKQIRLYKREGLRDAVWVTFCFLILFINIVSLIKKK</sequence>
<reference evidence="1 2" key="1">
    <citation type="submission" date="2015-06" db="EMBL/GenBank/DDBJ databases">
        <title>R. anatipestifer strain HXb2 is the most virulent strain so far, and the genome sequence would help us uncover the pathogenesis.</title>
        <authorList>
            <person name="Hu Q."/>
            <person name="Qi J."/>
            <person name="Bo H."/>
            <person name="Liu G."/>
            <person name="Tao M."/>
            <person name="Ding Y."/>
            <person name="Xue Y."/>
        </authorList>
    </citation>
    <scope>NUCLEOTIDE SEQUENCE [LARGE SCALE GENOMIC DNA]</scope>
    <source>
        <strain evidence="1 2">HXb2</strain>
    </source>
</reference>
<accession>A0A1S7DRC7</accession>
<organism evidence="1 2">
    <name type="scientific">Riemerella anatipestifer</name>
    <name type="common">Moraxella anatipestifer</name>
    <dbReference type="NCBI Taxonomy" id="34085"/>
    <lineage>
        <taxon>Bacteria</taxon>
        <taxon>Pseudomonadati</taxon>
        <taxon>Bacteroidota</taxon>
        <taxon>Flavobacteriia</taxon>
        <taxon>Flavobacteriales</taxon>
        <taxon>Weeksellaceae</taxon>
        <taxon>Riemerella</taxon>
    </lineage>
</organism>
<evidence type="ECO:0000313" key="2">
    <source>
        <dbReference type="Proteomes" id="UP000189883"/>
    </source>
</evidence>
<dbReference type="Proteomes" id="UP000189883">
    <property type="component" value="Chromosome"/>
</dbReference>
<name>A0A1S7DRC7_RIEAN</name>
<gene>
    <name evidence="1" type="ORF">AB406_0721</name>
</gene>
<evidence type="ECO:0000313" key="1">
    <source>
        <dbReference type="EMBL" id="AQY21679.1"/>
    </source>
</evidence>
<protein>
    <submittedName>
        <fullName evidence="1">Uncharacterized protein</fullName>
    </submittedName>
</protein>
<dbReference type="AlphaFoldDB" id="A0A1S7DRC7"/>
<proteinExistence type="predicted"/>